<dbReference type="Proteomes" id="UP001151760">
    <property type="component" value="Unassembled WGS sequence"/>
</dbReference>
<dbReference type="EMBL" id="BQNB010018509">
    <property type="protein sequence ID" value="GJT75186.1"/>
    <property type="molecule type" value="Genomic_DNA"/>
</dbReference>
<reference evidence="1" key="1">
    <citation type="journal article" date="2022" name="Int. J. Mol. Sci.">
        <title>Draft Genome of Tanacetum Coccineum: Genomic Comparison of Closely Related Tanacetum-Family Plants.</title>
        <authorList>
            <person name="Yamashiro T."/>
            <person name="Shiraishi A."/>
            <person name="Nakayama K."/>
            <person name="Satake H."/>
        </authorList>
    </citation>
    <scope>NUCLEOTIDE SEQUENCE</scope>
</reference>
<proteinExistence type="predicted"/>
<reference evidence="1" key="2">
    <citation type="submission" date="2022-01" db="EMBL/GenBank/DDBJ databases">
        <authorList>
            <person name="Yamashiro T."/>
            <person name="Shiraishi A."/>
            <person name="Satake H."/>
            <person name="Nakayama K."/>
        </authorList>
    </citation>
    <scope>NUCLEOTIDE SEQUENCE</scope>
</reference>
<sequence>MGDEEIELNSHEDIDDLVPIPRVSEKPLDSLDCISKTFKMTITYPLFDFDSKFTLNSDNPIFGIHNEESDEFKMETIMDEILSSESKVHIEVLSVLWENRLPIPDGSLPLSRYKGLKTKQNRYFLGDFRADLILANVSVFTPKPSMHYFNIIKKNVVKVSVRIQFLAVTVMNALP</sequence>
<organism evidence="1 2">
    <name type="scientific">Tanacetum coccineum</name>
    <dbReference type="NCBI Taxonomy" id="301880"/>
    <lineage>
        <taxon>Eukaryota</taxon>
        <taxon>Viridiplantae</taxon>
        <taxon>Streptophyta</taxon>
        <taxon>Embryophyta</taxon>
        <taxon>Tracheophyta</taxon>
        <taxon>Spermatophyta</taxon>
        <taxon>Magnoliopsida</taxon>
        <taxon>eudicotyledons</taxon>
        <taxon>Gunneridae</taxon>
        <taxon>Pentapetalae</taxon>
        <taxon>asterids</taxon>
        <taxon>campanulids</taxon>
        <taxon>Asterales</taxon>
        <taxon>Asteraceae</taxon>
        <taxon>Asteroideae</taxon>
        <taxon>Anthemideae</taxon>
        <taxon>Anthemidinae</taxon>
        <taxon>Tanacetum</taxon>
    </lineage>
</organism>
<evidence type="ECO:0000313" key="1">
    <source>
        <dbReference type="EMBL" id="GJT75186.1"/>
    </source>
</evidence>
<gene>
    <name evidence="1" type="ORF">Tco_1041911</name>
</gene>
<accession>A0ABQ5GI16</accession>
<name>A0ABQ5GI16_9ASTR</name>
<evidence type="ECO:0000313" key="2">
    <source>
        <dbReference type="Proteomes" id="UP001151760"/>
    </source>
</evidence>
<comment type="caution">
    <text evidence="1">The sequence shown here is derived from an EMBL/GenBank/DDBJ whole genome shotgun (WGS) entry which is preliminary data.</text>
</comment>
<keyword evidence="2" id="KW-1185">Reference proteome</keyword>
<protein>
    <submittedName>
        <fullName evidence="1">Uncharacterized protein</fullName>
    </submittedName>
</protein>